<dbReference type="Gene3D" id="3.30.420.10">
    <property type="entry name" value="Ribonuclease H-like superfamily/Ribonuclease H"/>
    <property type="match status" value="1"/>
</dbReference>
<keyword evidence="3" id="KW-0548">Nucleotidyltransferase</keyword>
<evidence type="ECO:0000256" key="1">
    <source>
        <dbReference type="ARBA" id="ARBA00012493"/>
    </source>
</evidence>
<dbReference type="InterPro" id="IPR041588">
    <property type="entry name" value="Integrase_H2C2"/>
</dbReference>
<dbReference type="Gene3D" id="1.10.340.70">
    <property type="match status" value="1"/>
</dbReference>
<dbReference type="SUPFAM" id="SSF53098">
    <property type="entry name" value="Ribonuclease H-like"/>
    <property type="match status" value="1"/>
</dbReference>
<dbReference type="Pfam" id="PF00665">
    <property type="entry name" value="rve"/>
    <property type="match status" value="1"/>
</dbReference>
<keyword evidence="9" id="KW-1185">Reference proteome</keyword>
<evidence type="ECO:0000313" key="8">
    <source>
        <dbReference type="EMBL" id="CAK1603271.1"/>
    </source>
</evidence>
<dbReference type="GO" id="GO:0003964">
    <property type="term" value="F:RNA-directed DNA polymerase activity"/>
    <property type="evidence" value="ECO:0007669"/>
    <property type="project" value="UniProtKB-EC"/>
</dbReference>
<dbReference type="FunFam" id="3.30.420.10:FF:000063">
    <property type="entry name" value="Retrovirus-related Pol polyprotein from transposon 297-like Protein"/>
    <property type="match status" value="1"/>
</dbReference>
<dbReference type="AlphaFoldDB" id="A0AAV1MBF3"/>
<name>A0AAV1MBF3_9NEOP</name>
<dbReference type="GO" id="GO:0003676">
    <property type="term" value="F:nucleic acid binding"/>
    <property type="evidence" value="ECO:0007669"/>
    <property type="project" value="InterPro"/>
</dbReference>
<gene>
    <name evidence="8" type="ORF">PARMNEM_LOCUS21667</name>
</gene>
<evidence type="ECO:0000313" key="9">
    <source>
        <dbReference type="Proteomes" id="UP001314205"/>
    </source>
</evidence>
<keyword evidence="2" id="KW-0808">Transferase</keyword>
<dbReference type="Pfam" id="PF17921">
    <property type="entry name" value="Integrase_H2C2"/>
    <property type="match status" value="1"/>
</dbReference>
<sequence>MCQGKSELKSAKENKGQYFLNDSDSNDDCNFFNLITSNDGDGPYYANLVVEKVPCKFEIDTGSKISAISKHFYDEHFKHVPIQTKLLCLRSYTGDVIETMGYIVVMVICGSKSAMLKLFIIENGGPPLMGRTWIKKLKIEIVECHNISDSESVAKALRDEFPEVFAEGLGTFKSPVSLHLKVESPVFVKARPLPLALRPRVESELKRLEYEGVIYKVERSEYVQNCHADALSRLPLNPTRNRVKCEDSDCSYLNFVQENFPLSFKDIKIETAKDSLLSKIYGYVMFGWPKTSNIETEKAYFNRKENICVDEGCLIWGYLVIIPKSLRLSILKEIHDGHPGIVKMKQIARNYVWWETLDVDIERTVQECVACRSQRSAPAPAPLHSWPWPEEPWARLNLDFLGPFNNKYYLVIVDAYTKWIEVDHVSGTSAAVVIDCLRKKFARFGLPKIIVSDNGPPFSSAEFKKYLDINGIRHTLVAPYHPSSNGAAENAVKMVKRALKKAQVDNENVNTALSKFLFSYRNTEHSTTGCEPAMLMFGRRLRGRLDLLRSDTRDLVRQRQEISEQRRDTALRVAEPQDSVLLRDYSQNRGKWTEGTVVRRESPVSYTVKSQDGRVHKRHIDQILTTKHPKSRFSLSKVEEEAYDITDTESMAKPDTDQDDQVAEEWQLAQESPPSRTVSERRDDNTNRQQATTPKNRVYRKAALRCIDKLKEM</sequence>
<dbReference type="PROSITE" id="PS50994">
    <property type="entry name" value="INTEGRASE"/>
    <property type="match status" value="1"/>
</dbReference>
<evidence type="ECO:0000259" key="7">
    <source>
        <dbReference type="PROSITE" id="PS50994"/>
    </source>
</evidence>
<keyword evidence="4" id="KW-0540">Nuclease</keyword>
<dbReference type="EMBL" id="CAVLGL010000148">
    <property type="protein sequence ID" value="CAK1603271.1"/>
    <property type="molecule type" value="Genomic_DNA"/>
</dbReference>
<feature type="domain" description="Integrase catalytic" evidence="7">
    <location>
        <begin position="388"/>
        <end position="540"/>
    </location>
</feature>
<evidence type="ECO:0000256" key="4">
    <source>
        <dbReference type="ARBA" id="ARBA00022722"/>
    </source>
</evidence>
<feature type="region of interest" description="Disordered" evidence="6">
    <location>
        <begin position="644"/>
        <end position="698"/>
    </location>
</feature>
<dbReference type="InterPro" id="IPR050951">
    <property type="entry name" value="Retrovirus_Pol_polyprotein"/>
</dbReference>
<dbReference type="InterPro" id="IPR012337">
    <property type="entry name" value="RNaseH-like_sf"/>
</dbReference>
<evidence type="ECO:0000256" key="5">
    <source>
        <dbReference type="ARBA" id="ARBA00022759"/>
    </source>
</evidence>
<reference evidence="8 9" key="1">
    <citation type="submission" date="2023-11" db="EMBL/GenBank/DDBJ databases">
        <authorList>
            <person name="Hedman E."/>
            <person name="Englund M."/>
            <person name="Stromberg M."/>
            <person name="Nyberg Akerstrom W."/>
            <person name="Nylinder S."/>
            <person name="Jareborg N."/>
            <person name="Kallberg Y."/>
            <person name="Kronander E."/>
        </authorList>
    </citation>
    <scope>NUCLEOTIDE SEQUENCE [LARGE SCALE GENOMIC DNA]</scope>
</reference>
<dbReference type="InterPro" id="IPR036397">
    <property type="entry name" value="RNaseH_sf"/>
</dbReference>
<dbReference type="InterPro" id="IPR001584">
    <property type="entry name" value="Integrase_cat-core"/>
</dbReference>
<dbReference type="GO" id="GO:0004519">
    <property type="term" value="F:endonuclease activity"/>
    <property type="evidence" value="ECO:0007669"/>
    <property type="project" value="UniProtKB-KW"/>
</dbReference>
<dbReference type="SUPFAM" id="SSF50630">
    <property type="entry name" value="Acid proteases"/>
    <property type="match status" value="1"/>
</dbReference>
<dbReference type="InterPro" id="IPR021109">
    <property type="entry name" value="Peptidase_aspartic_dom_sf"/>
</dbReference>
<evidence type="ECO:0000256" key="3">
    <source>
        <dbReference type="ARBA" id="ARBA00022695"/>
    </source>
</evidence>
<comment type="caution">
    <text evidence="8">The sequence shown here is derived from an EMBL/GenBank/DDBJ whole genome shotgun (WGS) entry which is preliminary data.</text>
</comment>
<dbReference type="Gene3D" id="2.40.70.10">
    <property type="entry name" value="Acid Proteases"/>
    <property type="match status" value="1"/>
</dbReference>
<protein>
    <recommendedName>
        <fullName evidence="1">RNA-directed DNA polymerase</fullName>
        <ecNumber evidence="1">2.7.7.49</ecNumber>
    </recommendedName>
</protein>
<dbReference type="Proteomes" id="UP001314205">
    <property type="component" value="Unassembled WGS sequence"/>
</dbReference>
<dbReference type="PANTHER" id="PTHR37984:SF5">
    <property type="entry name" value="PROTEIN NYNRIN-LIKE"/>
    <property type="match status" value="1"/>
</dbReference>
<evidence type="ECO:0000256" key="2">
    <source>
        <dbReference type="ARBA" id="ARBA00022679"/>
    </source>
</evidence>
<dbReference type="FunFam" id="1.10.340.70:FF:000003">
    <property type="entry name" value="Protein CBG25708"/>
    <property type="match status" value="1"/>
</dbReference>
<dbReference type="EC" id="2.7.7.49" evidence="1"/>
<dbReference type="PANTHER" id="PTHR37984">
    <property type="entry name" value="PROTEIN CBG26694"/>
    <property type="match status" value="1"/>
</dbReference>
<evidence type="ECO:0000256" key="6">
    <source>
        <dbReference type="SAM" id="MobiDB-lite"/>
    </source>
</evidence>
<organism evidence="8 9">
    <name type="scientific">Parnassius mnemosyne</name>
    <name type="common">clouded apollo</name>
    <dbReference type="NCBI Taxonomy" id="213953"/>
    <lineage>
        <taxon>Eukaryota</taxon>
        <taxon>Metazoa</taxon>
        <taxon>Ecdysozoa</taxon>
        <taxon>Arthropoda</taxon>
        <taxon>Hexapoda</taxon>
        <taxon>Insecta</taxon>
        <taxon>Pterygota</taxon>
        <taxon>Neoptera</taxon>
        <taxon>Endopterygota</taxon>
        <taxon>Lepidoptera</taxon>
        <taxon>Glossata</taxon>
        <taxon>Ditrysia</taxon>
        <taxon>Papilionoidea</taxon>
        <taxon>Papilionidae</taxon>
        <taxon>Parnassiinae</taxon>
        <taxon>Parnassini</taxon>
        <taxon>Parnassius</taxon>
        <taxon>Driopa</taxon>
    </lineage>
</organism>
<keyword evidence="5" id="KW-0378">Hydrolase</keyword>
<keyword evidence="5" id="KW-0255">Endonuclease</keyword>
<dbReference type="GO" id="GO:0015074">
    <property type="term" value="P:DNA integration"/>
    <property type="evidence" value="ECO:0007669"/>
    <property type="project" value="InterPro"/>
</dbReference>
<proteinExistence type="predicted"/>
<accession>A0AAV1MBF3</accession>